<keyword evidence="5 7" id="KW-0472">Membrane</keyword>
<evidence type="ECO:0000256" key="5">
    <source>
        <dbReference type="ARBA" id="ARBA00023136"/>
    </source>
</evidence>
<dbReference type="Proteomes" id="UP001165289">
    <property type="component" value="Unassembled WGS sequence"/>
</dbReference>
<dbReference type="InterPro" id="IPR018499">
    <property type="entry name" value="Tetraspanin/Peripherin"/>
</dbReference>
<organism evidence="8 9">
    <name type="scientific">Oopsacas minuta</name>
    <dbReference type="NCBI Taxonomy" id="111878"/>
    <lineage>
        <taxon>Eukaryota</taxon>
        <taxon>Metazoa</taxon>
        <taxon>Porifera</taxon>
        <taxon>Hexactinellida</taxon>
        <taxon>Hexasterophora</taxon>
        <taxon>Lyssacinosida</taxon>
        <taxon>Leucopsacidae</taxon>
        <taxon>Oopsacas</taxon>
    </lineage>
</organism>
<accession>A0AAV7K1W8</accession>
<feature type="transmembrane region" description="Helical" evidence="7">
    <location>
        <begin position="55"/>
        <end position="79"/>
    </location>
</feature>
<keyword evidence="4 7" id="KW-1133">Transmembrane helix</keyword>
<feature type="disulfide bond" evidence="6">
    <location>
        <begin position="148"/>
        <end position="188"/>
    </location>
</feature>
<dbReference type="PIRSF" id="PIRSF002419">
    <property type="entry name" value="Tetraspanin"/>
    <property type="match status" value="1"/>
</dbReference>
<keyword evidence="6" id="KW-1015">Disulfide bond</keyword>
<evidence type="ECO:0000256" key="3">
    <source>
        <dbReference type="ARBA" id="ARBA00022692"/>
    </source>
</evidence>
<name>A0AAV7K1W8_9METZ</name>
<reference evidence="8 9" key="1">
    <citation type="journal article" date="2023" name="BMC Biol.">
        <title>The compact genome of the sponge Oopsacas minuta (Hexactinellida) is lacking key metazoan core genes.</title>
        <authorList>
            <person name="Santini S."/>
            <person name="Schenkelaars Q."/>
            <person name="Jourda C."/>
            <person name="Duchesne M."/>
            <person name="Belahbib H."/>
            <person name="Rocher C."/>
            <person name="Selva M."/>
            <person name="Riesgo A."/>
            <person name="Vervoort M."/>
            <person name="Leys S.P."/>
            <person name="Kodjabachian L."/>
            <person name="Le Bivic A."/>
            <person name="Borchiellini C."/>
            <person name="Claverie J.M."/>
            <person name="Renard E."/>
        </authorList>
    </citation>
    <scope>NUCLEOTIDE SEQUENCE [LARGE SCALE GENOMIC DNA]</scope>
    <source>
        <strain evidence="8">SPO-2</strain>
    </source>
</reference>
<feature type="transmembrane region" description="Helical" evidence="7">
    <location>
        <begin position="12"/>
        <end position="35"/>
    </location>
</feature>
<proteinExistence type="inferred from homology"/>
<dbReference type="EMBL" id="JAKMXF010000210">
    <property type="protein sequence ID" value="KAI6655050.1"/>
    <property type="molecule type" value="Genomic_DNA"/>
</dbReference>
<dbReference type="InterPro" id="IPR000301">
    <property type="entry name" value="Tetraspanin_animals"/>
</dbReference>
<feature type="transmembrane region" description="Helical" evidence="7">
    <location>
        <begin position="200"/>
        <end position="224"/>
    </location>
</feature>
<dbReference type="Pfam" id="PF00335">
    <property type="entry name" value="Tetraspanin"/>
    <property type="match status" value="1"/>
</dbReference>
<evidence type="ECO:0000256" key="7">
    <source>
        <dbReference type="RuleBase" id="RU361218"/>
    </source>
</evidence>
<keyword evidence="9" id="KW-1185">Reference proteome</keyword>
<evidence type="ECO:0000313" key="9">
    <source>
        <dbReference type="Proteomes" id="UP001165289"/>
    </source>
</evidence>
<dbReference type="PRINTS" id="PR00259">
    <property type="entry name" value="TMFOUR"/>
</dbReference>
<dbReference type="CDD" id="cd03127">
    <property type="entry name" value="tetraspanin_LEL"/>
    <property type="match status" value="1"/>
</dbReference>
<protein>
    <recommendedName>
        <fullName evidence="7">Tetraspanin</fullName>
    </recommendedName>
</protein>
<dbReference type="SUPFAM" id="SSF48652">
    <property type="entry name" value="Tetraspanin"/>
    <property type="match status" value="1"/>
</dbReference>
<dbReference type="PANTHER" id="PTHR19282:SF477">
    <property type="entry name" value="TETRASPANIN"/>
    <property type="match status" value="1"/>
</dbReference>
<feature type="transmembrane region" description="Helical" evidence="7">
    <location>
        <begin position="86"/>
        <end position="110"/>
    </location>
</feature>
<evidence type="ECO:0000256" key="2">
    <source>
        <dbReference type="ARBA" id="ARBA00006840"/>
    </source>
</evidence>
<dbReference type="Gene3D" id="1.10.1450.10">
    <property type="entry name" value="Tetraspanin"/>
    <property type="match status" value="1"/>
</dbReference>
<dbReference type="GO" id="GO:0005886">
    <property type="term" value="C:plasma membrane"/>
    <property type="evidence" value="ECO:0007669"/>
    <property type="project" value="TreeGrafter"/>
</dbReference>
<evidence type="ECO:0000256" key="4">
    <source>
        <dbReference type="ARBA" id="ARBA00022989"/>
    </source>
</evidence>
<sequence>MKSMSVLLKAYLIFFNIFLCIVSIALLAGIAYYFYAADQYKGVADDRDVLVYTVVPLVILIVVAIMLFLLSILGIISACLDVKPLLLLYGVLLACVVLAQVIGGGLVIGFKDTVLKELSNGFIENIPTYSSSDAFRESVDYIQTQLQCCGVNSYTDWVKNGVLVIPQSCCKSNSGCVPVLPFIYTEGCIDKISGVLTKSAAITISVAIVLALIQLSGVVVAFIICGNKKRQYGSVIQYVRIAPLPK</sequence>
<dbReference type="PANTHER" id="PTHR19282">
    <property type="entry name" value="TETRASPANIN"/>
    <property type="match status" value="1"/>
</dbReference>
<comment type="similarity">
    <text evidence="2 7">Belongs to the tetraspanin (TM4SF) family.</text>
</comment>
<gene>
    <name evidence="8" type="ORF">LOD99_2339</name>
</gene>
<comment type="caution">
    <text evidence="8">The sequence shown here is derived from an EMBL/GenBank/DDBJ whole genome shotgun (WGS) entry which is preliminary data.</text>
</comment>
<comment type="subcellular location">
    <subcellularLocation>
        <location evidence="1 7">Membrane</location>
        <topology evidence="1 7">Multi-pass membrane protein</topology>
    </subcellularLocation>
</comment>
<dbReference type="InterPro" id="IPR008952">
    <property type="entry name" value="Tetraspanin_EC2_sf"/>
</dbReference>
<dbReference type="AlphaFoldDB" id="A0AAV7K1W8"/>
<evidence type="ECO:0000256" key="6">
    <source>
        <dbReference type="PIRSR" id="PIRSR002419-1"/>
    </source>
</evidence>
<evidence type="ECO:0000256" key="1">
    <source>
        <dbReference type="ARBA" id="ARBA00004141"/>
    </source>
</evidence>
<keyword evidence="3 7" id="KW-0812">Transmembrane</keyword>
<feature type="disulfide bond" evidence="6">
    <location>
        <begin position="149"/>
        <end position="169"/>
    </location>
</feature>
<evidence type="ECO:0000313" key="8">
    <source>
        <dbReference type="EMBL" id="KAI6655050.1"/>
    </source>
</evidence>